<evidence type="ECO:0000313" key="13">
    <source>
        <dbReference type="Proteomes" id="UP000184263"/>
    </source>
</evidence>
<dbReference type="OrthoDB" id="9803078at2"/>
<reference evidence="3" key="4">
    <citation type="submission" date="2019-04" db="EMBL/GenBank/DDBJ databases">
        <title>Evolution of Biomass-Degrading Anaerobic Consortia Revealed by Metagenomics.</title>
        <authorList>
            <person name="Peng X."/>
        </authorList>
    </citation>
    <scope>NUCLEOTIDE SEQUENCE</scope>
    <source>
        <strain evidence="3">SIG242</strain>
    </source>
</reference>
<comment type="similarity">
    <text evidence="1">Belongs to the UPF0237 family.</text>
</comment>
<dbReference type="EMBL" id="FNJQ01000059">
    <property type="protein sequence ID" value="SDP78841.1"/>
    <property type="molecule type" value="Genomic_DNA"/>
</dbReference>
<reference evidence="7 13" key="3">
    <citation type="submission" date="2016-11" db="EMBL/GenBank/DDBJ databases">
        <authorList>
            <person name="Jaros S."/>
            <person name="Januszkiewicz K."/>
            <person name="Wedrychowicz H."/>
        </authorList>
    </citation>
    <scope>NUCLEOTIDE SEQUENCE [LARGE SCALE GENOMIC DNA]</scope>
    <source>
        <strain evidence="7">C3</strain>
        <strain evidence="8 13">HD4</strain>
    </source>
</reference>
<dbReference type="EMBL" id="SVCA01000001">
    <property type="protein sequence ID" value="MBE6084183.1"/>
    <property type="molecule type" value="Genomic_DNA"/>
</dbReference>
<dbReference type="PROSITE" id="PS51671">
    <property type="entry name" value="ACT"/>
    <property type="match status" value="1"/>
</dbReference>
<evidence type="ECO:0000313" key="11">
    <source>
        <dbReference type="Proteomes" id="UP000183469"/>
    </source>
</evidence>
<evidence type="ECO:0000313" key="4">
    <source>
        <dbReference type="EMBL" id="SDP78841.1"/>
    </source>
</evidence>
<dbReference type="NCBIfam" id="NF001220">
    <property type="entry name" value="PRK00194.1"/>
    <property type="match status" value="1"/>
</dbReference>
<evidence type="ECO:0000313" key="6">
    <source>
        <dbReference type="EMBL" id="SFA89432.1"/>
    </source>
</evidence>
<protein>
    <recommendedName>
        <fullName evidence="1">UPF0237 protein E7203_01720</fullName>
    </recommendedName>
</protein>
<dbReference type="PANTHER" id="PTHR34875:SF6">
    <property type="entry name" value="UPF0237 PROTEIN MJ1558"/>
    <property type="match status" value="1"/>
</dbReference>
<dbReference type="EMBL" id="FPJA01000008">
    <property type="protein sequence ID" value="SFW48303.1"/>
    <property type="molecule type" value="Genomic_DNA"/>
</dbReference>
<evidence type="ECO:0000313" key="9">
    <source>
        <dbReference type="Proteomes" id="UP000182412"/>
    </source>
</evidence>
<dbReference type="Proteomes" id="UP000772151">
    <property type="component" value="Unassembled WGS sequence"/>
</dbReference>
<dbReference type="EMBL" id="FNQG01000002">
    <property type="protein sequence ID" value="SDZ79504.1"/>
    <property type="molecule type" value="Genomic_DNA"/>
</dbReference>
<dbReference type="Proteomes" id="UP000182412">
    <property type="component" value="Unassembled WGS sequence"/>
</dbReference>
<keyword evidence="10" id="KW-1185">Reference proteome</keyword>
<evidence type="ECO:0000256" key="1">
    <source>
        <dbReference type="HAMAP-Rule" id="MF_01054"/>
    </source>
</evidence>
<evidence type="ECO:0000259" key="2">
    <source>
        <dbReference type="PROSITE" id="PS51671"/>
    </source>
</evidence>
<dbReference type="Pfam" id="PF13740">
    <property type="entry name" value="ACT_6"/>
    <property type="match status" value="1"/>
</dbReference>
<dbReference type="Gene3D" id="3.30.70.260">
    <property type="match status" value="1"/>
</dbReference>
<dbReference type="Proteomes" id="UP000182958">
    <property type="component" value="Unassembled WGS sequence"/>
</dbReference>
<sequence length="89" mass="9904">MKLVVTVVGKDRVGIIAMVSQILAENNVNILSINQNILDGYFNMILIAEISSSKIKLVDLQKKLKESGQEINVDIKAQHADIFNVMHNI</sequence>
<reference evidence="9 11" key="1">
    <citation type="submission" date="2016-10" db="EMBL/GenBank/DDBJ databases">
        <authorList>
            <person name="de Groot N.N."/>
        </authorList>
    </citation>
    <scope>NUCLEOTIDE SEQUENCE [LARGE SCALE GENOMIC DNA]</scope>
    <source>
        <strain evidence="5 11">DSM 2872</strain>
        <strain evidence="6 12">L14</strain>
        <strain evidence="4 9">S137</strain>
    </source>
</reference>
<accession>A0A1K1PL15</accession>
<dbReference type="Proteomes" id="UP000184263">
    <property type="component" value="Unassembled WGS sequence"/>
</dbReference>
<dbReference type="SUPFAM" id="SSF55021">
    <property type="entry name" value="ACT-like"/>
    <property type="match status" value="1"/>
</dbReference>
<dbReference type="InterPro" id="IPR002912">
    <property type="entry name" value="ACT_dom"/>
</dbReference>
<dbReference type="EMBL" id="FRBC01000030">
    <property type="protein sequence ID" value="SHK99964.1"/>
    <property type="molecule type" value="Genomic_DNA"/>
</dbReference>
<dbReference type="RefSeq" id="WP_014424149.1">
    <property type="nucleotide sequence ID" value="NZ_CACZIV010000027.1"/>
</dbReference>
<dbReference type="PANTHER" id="PTHR34875">
    <property type="entry name" value="UPF0237 PROTEIN MJ1558"/>
    <property type="match status" value="1"/>
</dbReference>
<dbReference type="Proteomes" id="UP000183469">
    <property type="component" value="Unassembled WGS sequence"/>
</dbReference>
<evidence type="ECO:0000313" key="8">
    <source>
        <dbReference type="EMBL" id="SHK99964.1"/>
    </source>
</evidence>
<dbReference type="InterPro" id="IPR022986">
    <property type="entry name" value="UPF0237_ACT"/>
</dbReference>
<proteinExistence type="inferred from homology"/>
<organism evidence="7 10">
    <name type="scientific">Selenomonas ruminantium</name>
    <dbReference type="NCBI Taxonomy" id="971"/>
    <lineage>
        <taxon>Bacteria</taxon>
        <taxon>Bacillati</taxon>
        <taxon>Bacillota</taxon>
        <taxon>Negativicutes</taxon>
        <taxon>Selenomonadales</taxon>
        <taxon>Selenomonadaceae</taxon>
        <taxon>Selenomonas</taxon>
    </lineage>
</organism>
<evidence type="ECO:0000313" key="3">
    <source>
        <dbReference type="EMBL" id="MBE6084183.1"/>
    </source>
</evidence>
<dbReference type="Proteomes" id="UP000183843">
    <property type="component" value="Unassembled WGS sequence"/>
</dbReference>
<feature type="domain" description="ACT" evidence="2">
    <location>
        <begin position="4"/>
        <end position="78"/>
    </location>
</feature>
<evidence type="ECO:0000313" key="10">
    <source>
        <dbReference type="Proteomes" id="UP000182958"/>
    </source>
</evidence>
<dbReference type="GeneID" id="61462181"/>
<dbReference type="HAMAP" id="MF_01054">
    <property type="entry name" value="UPF0237"/>
    <property type="match status" value="1"/>
</dbReference>
<dbReference type="EMBL" id="FOJX01000003">
    <property type="protein sequence ID" value="SFA89432.1"/>
    <property type="molecule type" value="Genomic_DNA"/>
</dbReference>
<evidence type="ECO:0000313" key="12">
    <source>
        <dbReference type="Proteomes" id="UP000183843"/>
    </source>
</evidence>
<dbReference type="AlphaFoldDB" id="A0A1K1PL15"/>
<name>A0A1K1PL15_SELRU</name>
<evidence type="ECO:0000313" key="5">
    <source>
        <dbReference type="EMBL" id="SDZ79504.1"/>
    </source>
</evidence>
<dbReference type="CDD" id="cd04872">
    <property type="entry name" value="ACT_1ZPV"/>
    <property type="match status" value="1"/>
</dbReference>
<reference evidence="10" key="2">
    <citation type="submission" date="2016-11" db="EMBL/GenBank/DDBJ databases">
        <authorList>
            <person name="Varghese N."/>
            <person name="Submissions S."/>
        </authorList>
    </citation>
    <scope>NUCLEOTIDE SEQUENCE [LARGE SCALE GENOMIC DNA]</scope>
    <source>
        <strain evidence="10">C3</strain>
    </source>
</reference>
<dbReference type="InterPro" id="IPR045865">
    <property type="entry name" value="ACT-like_dom_sf"/>
</dbReference>
<evidence type="ECO:0000313" key="7">
    <source>
        <dbReference type="EMBL" id="SFW48303.1"/>
    </source>
</evidence>
<gene>
    <name evidence="3" type="ORF">E7203_01720</name>
    <name evidence="7" type="ORF">SAMN02910323_2070</name>
    <name evidence="4" type="ORF">SAMN05216366_1591</name>
    <name evidence="8" type="ORF">SAMN05216582_13029</name>
    <name evidence="6" type="ORF">SAMN05216587_10393</name>
    <name evidence="5" type="ORF">SAMN05660648_00674</name>
</gene>
<dbReference type="OMA" id="MIMLVDI"/>
<dbReference type="InterPro" id="IPR050990">
    <property type="entry name" value="UPF0237/GcvR_regulator"/>
</dbReference>